<reference evidence="2" key="2">
    <citation type="submission" date="2023-05" db="EMBL/GenBank/DDBJ databases">
        <authorList>
            <consortium name="Lawrence Berkeley National Laboratory"/>
            <person name="Steindorff A."/>
            <person name="Hensen N."/>
            <person name="Bonometti L."/>
            <person name="Westerberg I."/>
            <person name="Brannstrom I.O."/>
            <person name="Guillou S."/>
            <person name="Cros-Aarteil S."/>
            <person name="Calhoun S."/>
            <person name="Haridas S."/>
            <person name="Kuo A."/>
            <person name="Mondo S."/>
            <person name="Pangilinan J."/>
            <person name="Riley R."/>
            <person name="Labutti K."/>
            <person name="Andreopoulos B."/>
            <person name="Lipzen A."/>
            <person name="Chen C."/>
            <person name="Yanf M."/>
            <person name="Daum C."/>
            <person name="Ng V."/>
            <person name="Clum A."/>
            <person name="Ohm R."/>
            <person name="Martin F."/>
            <person name="Silar P."/>
            <person name="Natvig D."/>
            <person name="Lalanne C."/>
            <person name="Gautier V."/>
            <person name="Ament-Velasquez S.L."/>
            <person name="Kruys A."/>
            <person name="Hutchinson M.I."/>
            <person name="Powell A.J."/>
            <person name="Barry K."/>
            <person name="Miller A.N."/>
            <person name="Grigoriev I.V."/>
            <person name="Debuchy R."/>
            <person name="Gladieux P."/>
            <person name="Thoren M.H."/>
            <person name="Johannesson H."/>
        </authorList>
    </citation>
    <scope>NUCLEOTIDE SEQUENCE</scope>
    <source>
        <strain evidence="2">CBS 315.58</strain>
    </source>
</reference>
<keyword evidence="3" id="KW-1185">Reference proteome</keyword>
<evidence type="ECO:0000313" key="2">
    <source>
        <dbReference type="EMBL" id="KAK4197055.1"/>
    </source>
</evidence>
<gene>
    <name evidence="2" type="ORF">QBC40DRAFT_286286</name>
</gene>
<feature type="compositionally biased region" description="Basic and acidic residues" evidence="1">
    <location>
        <begin position="167"/>
        <end position="178"/>
    </location>
</feature>
<feature type="compositionally biased region" description="Polar residues" evidence="1">
    <location>
        <begin position="218"/>
        <end position="227"/>
    </location>
</feature>
<evidence type="ECO:0000256" key="1">
    <source>
        <dbReference type="SAM" id="MobiDB-lite"/>
    </source>
</evidence>
<feature type="region of interest" description="Disordered" evidence="1">
    <location>
        <begin position="166"/>
        <end position="196"/>
    </location>
</feature>
<feature type="region of interest" description="Disordered" evidence="1">
    <location>
        <begin position="208"/>
        <end position="240"/>
    </location>
</feature>
<organism evidence="2 3">
    <name type="scientific">Triangularia verruculosa</name>
    <dbReference type="NCBI Taxonomy" id="2587418"/>
    <lineage>
        <taxon>Eukaryota</taxon>
        <taxon>Fungi</taxon>
        <taxon>Dikarya</taxon>
        <taxon>Ascomycota</taxon>
        <taxon>Pezizomycotina</taxon>
        <taxon>Sordariomycetes</taxon>
        <taxon>Sordariomycetidae</taxon>
        <taxon>Sordariales</taxon>
        <taxon>Podosporaceae</taxon>
        <taxon>Triangularia</taxon>
    </lineage>
</organism>
<proteinExistence type="predicted"/>
<comment type="caution">
    <text evidence="2">The sequence shown here is derived from an EMBL/GenBank/DDBJ whole genome shotgun (WGS) entry which is preliminary data.</text>
</comment>
<dbReference type="Proteomes" id="UP001303160">
    <property type="component" value="Unassembled WGS sequence"/>
</dbReference>
<dbReference type="AlphaFoldDB" id="A0AAN6XAL6"/>
<accession>A0AAN6XAL6</accession>
<protein>
    <submittedName>
        <fullName evidence="2">Uncharacterized protein</fullName>
    </submittedName>
</protein>
<name>A0AAN6XAL6_9PEZI</name>
<sequence>MSHAGKGSGAGGCAGPQRALRLRYYSNSETICILGGVGGRTVLCATSLTAPAGRHKGRALRVDRVFASQAALLDFHAHKTTMCVAQRGSIHPGHHPMAGMGEKKAVDRAGVEGYLTTGLSKDMRRKQQWSCTIGRPMAQVADARFSMSACRGGLAMLVRSAFQAHQRTQDGRGGEGLKRGNVSIKPNAPVQHSSPSGAWACVAVGPVSPDASAGRHPTPSSSPSWQPNGRGHVSGPGSMSRAWSLGSAAFSERGIAVIC</sequence>
<dbReference type="EMBL" id="MU863971">
    <property type="protein sequence ID" value="KAK4197055.1"/>
    <property type="molecule type" value="Genomic_DNA"/>
</dbReference>
<reference evidence="2" key="1">
    <citation type="journal article" date="2023" name="Mol. Phylogenet. Evol.">
        <title>Genome-scale phylogeny and comparative genomics of the fungal order Sordariales.</title>
        <authorList>
            <person name="Hensen N."/>
            <person name="Bonometti L."/>
            <person name="Westerberg I."/>
            <person name="Brannstrom I.O."/>
            <person name="Guillou S."/>
            <person name="Cros-Aarteil S."/>
            <person name="Calhoun S."/>
            <person name="Haridas S."/>
            <person name="Kuo A."/>
            <person name="Mondo S."/>
            <person name="Pangilinan J."/>
            <person name="Riley R."/>
            <person name="LaButti K."/>
            <person name="Andreopoulos B."/>
            <person name="Lipzen A."/>
            <person name="Chen C."/>
            <person name="Yan M."/>
            <person name="Daum C."/>
            <person name="Ng V."/>
            <person name="Clum A."/>
            <person name="Steindorff A."/>
            <person name="Ohm R.A."/>
            <person name="Martin F."/>
            <person name="Silar P."/>
            <person name="Natvig D.O."/>
            <person name="Lalanne C."/>
            <person name="Gautier V."/>
            <person name="Ament-Velasquez S.L."/>
            <person name="Kruys A."/>
            <person name="Hutchinson M.I."/>
            <person name="Powell A.J."/>
            <person name="Barry K."/>
            <person name="Miller A.N."/>
            <person name="Grigoriev I.V."/>
            <person name="Debuchy R."/>
            <person name="Gladieux P."/>
            <person name="Hiltunen Thoren M."/>
            <person name="Johannesson H."/>
        </authorList>
    </citation>
    <scope>NUCLEOTIDE SEQUENCE</scope>
    <source>
        <strain evidence="2">CBS 315.58</strain>
    </source>
</reference>
<evidence type="ECO:0000313" key="3">
    <source>
        <dbReference type="Proteomes" id="UP001303160"/>
    </source>
</evidence>
<feature type="non-terminal residue" evidence="2">
    <location>
        <position position="259"/>
    </location>
</feature>